<dbReference type="KEGG" id="htl:HPTL_0145"/>
<dbReference type="Proteomes" id="UP000262004">
    <property type="component" value="Chromosome"/>
</dbReference>
<dbReference type="PROSITE" id="PS51094">
    <property type="entry name" value="PTS_EIIA_TYPE_2"/>
    <property type="match status" value="1"/>
</dbReference>
<evidence type="ECO:0000313" key="2">
    <source>
        <dbReference type="EMBL" id="BBD76415.1"/>
    </source>
</evidence>
<proteinExistence type="predicted"/>
<dbReference type="AlphaFoldDB" id="A0A2Z6DVG7"/>
<dbReference type="InterPro" id="IPR002178">
    <property type="entry name" value="PTS_EIIA_type-2_dom"/>
</dbReference>
<dbReference type="PANTHER" id="PTHR47738">
    <property type="entry name" value="PTS SYSTEM FRUCTOSE-LIKE EIIA COMPONENT-RELATED"/>
    <property type="match status" value="1"/>
</dbReference>
<dbReference type="Pfam" id="PF00359">
    <property type="entry name" value="PTS_EIIA_2"/>
    <property type="match status" value="1"/>
</dbReference>
<dbReference type="GO" id="GO:0030295">
    <property type="term" value="F:protein kinase activator activity"/>
    <property type="evidence" value="ECO:0007669"/>
    <property type="project" value="TreeGrafter"/>
</dbReference>
<feature type="domain" description="PTS EIIA type-2" evidence="1">
    <location>
        <begin position="6"/>
        <end position="147"/>
    </location>
</feature>
<dbReference type="PANTHER" id="PTHR47738:SF1">
    <property type="entry name" value="NITROGEN REGULATORY PROTEIN"/>
    <property type="match status" value="1"/>
</dbReference>
<dbReference type="InterPro" id="IPR051541">
    <property type="entry name" value="PTS_SugarTrans_NitroReg"/>
</dbReference>
<reference evidence="2 3" key="1">
    <citation type="submission" date="2018-04" db="EMBL/GenBank/DDBJ databases">
        <title>Complete genome sequence of Hydrogenophilus thermoluteolus TH-1.</title>
        <authorList>
            <person name="Arai H."/>
        </authorList>
    </citation>
    <scope>NUCLEOTIDE SEQUENCE [LARGE SCALE GENOMIC DNA]</scope>
    <source>
        <strain evidence="2 3">TH-1</strain>
    </source>
</reference>
<dbReference type="EMBL" id="AP018558">
    <property type="protein sequence ID" value="BBD76415.1"/>
    <property type="molecule type" value="Genomic_DNA"/>
</dbReference>
<evidence type="ECO:0000259" key="1">
    <source>
        <dbReference type="PROSITE" id="PS51094"/>
    </source>
</evidence>
<dbReference type="Gene3D" id="3.40.930.10">
    <property type="entry name" value="Mannitol-specific EII, Chain A"/>
    <property type="match status" value="1"/>
</dbReference>
<accession>A0A2Z6DVG7</accession>
<dbReference type="CDD" id="cd00211">
    <property type="entry name" value="PTS_IIA_fru"/>
    <property type="match status" value="1"/>
</dbReference>
<dbReference type="PROSITE" id="PS00372">
    <property type="entry name" value="PTS_EIIA_TYPE_2_HIS"/>
    <property type="match status" value="1"/>
</dbReference>
<dbReference type="InterPro" id="IPR016152">
    <property type="entry name" value="PTrfase/Anion_transptr"/>
</dbReference>
<protein>
    <submittedName>
        <fullName evidence="2">PTS IIA-like nitrogen-regulatory protein PtsN</fullName>
    </submittedName>
</protein>
<keyword evidence="3" id="KW-1185">Reference proteome</keyword>
<evidence type="ECO:0000313" key="3">
    <source>
        <dbReference type="Proteomes" id="UP000262004"/>
    </source>
</evidence>
<dbReference type="SUPFAM" id="SSF55804">
    <property type="entry name" value="Phoshotransferase/anion transport protein"/>
    <property type="match status" value="1"/>
</dbReference>
<sequence length="147" mass="15799">MDLLASLIATAQVRLDVDASSKKRVLEKVAEAFAEQGCDAGKLFAALIERERLGSTGLGEGIAIPHARVPGLTEPRIAILRLAQPVDFDAVDNQPVTIVVALLVPEQATETHLEILSELAERLSRPEVREAILSAETPEALRAAFRA</sequence>
<name>A0A2Z6DVG7_HYDTE</name>
<gene>
    <name evidence="2" type="ORF">HPTL_0145</name>
</gene>
<organism evidence="2 3">
    <name type="scientific">Hydrogenophilus thermoluteolus</name>
    <name type="common">Pseudomonas hydrogenothermophila</name>
    <dbReference type="NCBI Taxonomy" id="297"/>
    <lineage>
        <taxon>Bacteria</taxon>
        <taxon>Pseudomonadati</taxon>
        <taxon>Pseudomonadota</taxon>
        <taxon>Hydrogenophilia</taxon>
        <taxon>Hydrogenophilales</taxon>
        <taxon>Hydrogenophilaceae</taxon>
        <taxon>Hydrogenophilus</taxon>
    </lineage>
</organism>